<accession>A0A518B2Z7</accession>
<feature type="transmembrane region" description="Helical" evidence="1">
    <location>
        <begin position="202"/>
        <end position="224"/>
    </location>
</feature>
<feature type="transmembrane region" description="Helical" evidence="1">
    <location>
        <begin position="40"/>
        <end position="57"/>
    </location>
</feature>
<keyword evidence="1" id="KW-0472">Membrane</keyword>
<keyword evidence="1" id="KW-0812">Transmembrane</keyword>
<dbReference type="EMBL" id="CP036279">
    <property type="protein sequence ID" value="QDU61306.1"/>
    <property type="molecule type" value="Genomic_DNA"/>
</dbReference>
<feature type="transmembrane region" description="Helical" evidence="1">
    <location>
        <begin position="273"/>
        <end position="290"/>
    </location>
</feature>
<name>A0A518B2Z7_9BACT</name>
<proteinExistence type="predicted"/>
<sequence>MTEATSPRESLGSRLARIDWLDVITVMTLVLLLFHSPKYWYVRSPVVILAICGVVFPSNRRHPTYWLIMTALLASALFYNWFQSDNHKYLECYWALAMFGAYSLGESDRERVLALNGRWMIALCMSFSVVAKLISANYVDGSFFEFTLLTDHRFADFASWFGSVPAFELARNRELEQLLTTGYLQGTAPTTVTLHSSARMEWLAWLMTWWTILIEGTIGVLFFFPARSRVAPWRDAILMFFAITTYLVATVKGFGWLLMIMGIAQSEKTSVRLAYFVTFLLIQTYTMPYEQVVNRLLQGM</sequence>
<evidence type="ECO:0000313" key="2">
    <source>
        <dbReference type="EMBL" id="QDU61306.1"/>
    </source>
</evidence>
<feature type="transmembrane region" description="Helical" evidence="1">
    <location>
        <begin position="64"/>
        <end position="82"/>
    </location>
</feature>
<organism evidence="2 3">
    <name type="scientific">Kolteria novifilia</name>
    <dbReference type="NCBI Taxonomy" id="2527975"/>
    <lineage>
        <taxon>Bacteria</taxon>
        <taxon>Pseudomonadati</taxon>
        <taxon>Planctomycetota</taxon>
        <taxon>Planctomycetia</taxon>
        <taxon>Kolteriales</taxon>
        <taxon>Kolteriaceae</taxon>
        <taxon>Kolteria</taxon>
    </lineage>
</organism>
<dbReference type="KEGG" id="knv:Pan216_21610"/>
<keyword evidence="1" id="KW-1133">Transmembrane helix</keyword>
<dbReference type="Proteomes" id="UP000317093">
    <property type="component" value="Chromosome"/>
</dbReference>
<feature type="transmembrane region" description="Helical" evidence="1">
    <location>
        <begin position="15"/>
        <end position="34"/>
    </location>
</feature>
<evidence type="ECO:0000313" key="3">
    <source>
        <dbReference type="Proteomes" id="UP000317093"/>
    </source>
</evidence>
<reference evidence="2 3" key="1">
    <citation type="submission" date="2019-02" db="EMBL/GenBank/DDBJ databases">
        <title>Deep-cultivation of Planctomycetes and their phenomic and genomic characterization uncovers novel biology.</title>
        <authorList>
            <person name="Wiegand S."/>
            <person name="Jogler M."/>
            <person name="Boedeker C."/>
            <person name="Pinto D."/>
            <person name="Vollmers J."/>
            <person name="Rivas-Marin E."/>
            <person name="Kohn T."/>
            <person name="Peeters S.H."/>
            <person name="Heuer A."/>
            <person name="Rast P."/>
            <person name="Oberbeckmann S."/>
            <person name="Bunk B."/>
            <person name="Jeske O."/>
            <person name="Meyerdierks A."/>
            <person name="Storesund J.E."/>
            <person name="Kallscheuer N."/>
            <person name="Luecker S."/>
            <person name="Lage O.M."/>
            <person name="Pohl T."/>
            <person name="Merkel B.J."/>
            <person name="Hornburger P."/>
            <person name="Mueller R.-W."/>
            <person name="Bruemmer F."/>
            <person name="Labrenz M."/>
            <person name="Spormann A.M."/>
            <person name="Op den Camp H."/>
            <person name="Overmann J."/>
            <person name="Amann R."/>
            <person name="Jetten M.S.M."/>
            <person name="Mascher T."/>
            <person name="Medema M.H."/>
            <person name="Devos D.P."/>
            <person name="Kaster A.-K."/>
            <person name="Ovreas L."/>
            <person name="Rohde M."/>
            <person name="Galperin M.Y."/>
            <person name="Jogler C."/>
        </authorList>
    </citation>
    <scope>NUCLEOTIDE SEQUENCE [LARGE SCALE GENOMIC DNA]</scope>
    <source>
        <strain evidence="2 3">Pan216</strain>
    </source>
</reference>
<protein>
    <submittedName>
        <fullName evidence="2">Uncharacterized protein</fullName>
    </submittedName>
</protein>
<dbReference type="OrthoDB" id="277173at2"/>
<gene>
    <name evidence="2" type="ORF">Pan216_21610</name>
</gene>
<dbReference type="RefSeq" id="WP_145257914.1">
    <property type="nucleotide sequence ID" value="NZ_CP036279.1"/>
</dbReference>
<dbReference type="AlphaFoldDB" id="A0A518B2Z7"/>
<evidence type="ECO:0000256" key="1">
    <source>
        <dbReference type="SAM" id="Phobius"/>
    </source>
</evidence>
<keyword evidence="3" id="KW-1185">Reference proteome</keyword>
<feature type="transmembrane region" description="Helical" evidence="1">
    <location>
        <begin position="236"/>
        <end position="261"/>
    </location>
</feature>